<organism evidence="1 2">
    <name type="scientific">Leyella lascolaii</name>
    <dbReference type="NCBI Taxonomy" id="1776379"/>
    <lineage>
        <taxon>Bacteria</taxon>
        <taxon>Pseudomonadati</taxon>
        <taxon>Bacteroidota</taxon>
        <taxon>Bacteroidia</taxon>
        <taxon>Bacteroidales</taxon>
        <taxon>Prevotellaceae</taxon>
        <taxon>Leyella</taxon>
    </lineage>
</organism>
<accession>A0AAW7JS28</accession>
<comment type="caution">
    <text evidence="1">The sequence shown here is derived from an EMBL/GenBank/DDBJ whole genome shotgun (WGS) entry which is preliminary data.</text>
</comment>
<evidence type="ECO:0000313" key="2">
    <source>
        <dbReference type="Proteomes" id="UP001168478"/>
    </source>
</evidence>
<evidence type="ECO:0000313" key="1">
    <source>
        <dbReference type="EMBL" id="MDN0025795.1"/>
    </source>
</evidence>
<reference evidence="1" key="2">
    <citation type="submission" date="2023-08" db="EMBL/GenBank/DDBJ databases">
        <title>Identification and characterization of horizontal gene transfer across gut microbiota members of farm animals based on homology search.</title>
        <authorList>
            <person name="Schwarzerova J."/>
            <person name="Nykrynova M."/>
            <person name="Jureckova K."/>
            <person name="Cejkova D."/>
            <person name="Rychlik I."/>
        </authorList>
    </citation>
    <scope>NUCLEOTIDE SEQUENCE</scope>
    <source>
        <strain evidence="1">ET15</strain>
    </source>
</reference>
<name>A0AAW7JS28_9BACT</name>
<dbReference type="Gene3D" id="3.30.420.40">
    <property type="match status" value="1"/>
</dbReference>
<proteinExistence type="predicted"/>
<dbReference type="InterPro" id="IPR043129">
    <property type="entry name" value="ATPase_NBD"/>
</dbReference>
<sequence length="419" mass="47734">MITVGLDFGTHQSKVCAEYKKGVELSYTFFTFPDTTGKHQYTLPSIIHRRPDGRMDYGYIPANSNGEIIRYFKQATFTTSNIGLKQSDAMYYSVWYLAFIIFDLEEQYGTEFTIQMGVPTDGSRLSQQKQIAVRLLAAAYDLVENVFENDKQAFLNKTWGELWDMTKIPAYSIQLKEEYGILVFPEAYACLMPLISSSKVTTGMSLMVDIGGGTTDISFFTIIDNKPRVYDFTSVNKGLNYLTFAERRTDDSRTDSNIKQSSEIDGSRRHDFNESIERVCTQLIQKLQREFKLQTTLRLDRLMDALKTRPIVYTGGGSTFSILRKGYGGFKDVIHISKKEWRTKSVIDMQKIEALGLCPILSTAYGLSISVPDDNIKCSPFRDIFESIRGAEEENKHHDNNFGSAYGGFNYADDWDAWK</sequence>
<dbReference type="SUPFAM" id="SSF53067">
    <property type="entry name" value="Actin-like ATPase domain"/>
    <property type="match status" value="1"/>
</dbReference>
<dbReference type="RefSeq" id="WP_289836554.1">
    <property type="nucleotide sequence ID" value="NZ_JAUEIF010000009.1"/>
</dbReference>
<dbReference type="Proteomes" id="UP001168478">
    <property type="component" value="Unassembled WGS sequence"/>
</dbReference>
<dbReference type="AlphaFoldDB" id="A0AAW7JS28"/>
<dbReference type="EMBL" id="JAUEIF010000009">
    <property type="protein sequence ID" value="MDN0025795.1"/>
    <property type="molecule type" value="Genomic_DNA"/>
</dbReference>
<protein>
    <submittedName>
        <fullName evidence="1">Uncharacterized protein</fullName>
    </submittedName>
</protein>
<gene>
    <name evidence="1" type="ORF">QVN84_09740</name>
</gene>
<reference evidence="1" key="1">
    <citation type="submission" date="2023-06" db="EMBL/GenBank/DDBJ databases">
        <authorList>
            <person name="Zeman M."/>
            <person name="Kubasova T."/>
            <person name="Jahodarova E."/>
            <person name="Nykrynova M."/>
            <person name="Rychlik I."/>
        </authorList>
    </citation>
    <scope>NUCLEOTIDE SEQUENCE</scope>
    <source>
        <strain evidence="1">ET15</strain>
    </source>
</reference>